<sequence>MKKIFGLGKRKKGLSPSASETGSVISRYELKDKDLGKLHKAAASGDLEKLKRLLKKGDVNQLDKQNRTPLHLACANGHSDVVLFLLQNNFVKLNLCDNDNRSPLMKSVHQCMYGRVSILISHLFCPICPDHRTLKFLHYKPPIPKNHISFKKIKHASNREAENKDGNTPLLLAMSSGDLTMVELLLRHGANVDSRNRARRTPLMIAASNGENEIVKLLLEHGADVSCKDDKGWSAEDHAVIHGHHACSHLIGEQGVRAAQSQLSVGSTGRGPVLPELGAAARLGIPALNKGAS</sequence>
<dbReference type="STRING" id="7757.ENSPMAP00000005475"/>
<dbReference type="SUPFAM" id="SSF48403">
    <property type="entry name" value="Ankyrin repeat"/>
    <property type="match status" value="1"/>
</dbReference>
<name>S4RJU2_PETMA</name>
<dbReference type="PROSITE" id="PS50297">
    <property type="entry name" value="ANK_REP_REGION"/>
    <property type="match status" value="3"/>
</dbReference>
<protein>
    <submittedName>
        <fullName evidence="3">Si:ch211-272n13.3</fullName>
    </submittedName>
</protein>
<proteinExistence type="predicted"/>
<dbReference type="InterPro" id="IPR002110">
    <property type="entry name" value="Ankyrin_rpt"/>
</dbReference>
<feature type="repeat" description="ANK" evidence="1">
    <location>
        <begin position="165"/>
        <end position="197"/>
    </location>
</feature>
<dbReference type="PANTHER" id="PTHR24147">
    <property type="entry name" value="ANKYRIN REPEAT DOMAIN 36-RELATED"/>
    <property type="match status" value="1"/>
</dbReference>
<reference evidence="3" key="1">
    <citation type="submission" date="2025-08" db="UniProtKB">
        <authorList>
            <consortium name="Ensembl"/>
        </authorList>
    </citation>
    <scope>IDENTIFICATION</scope>
</reference>
<dbReference type="AlphaFoldDB" id="S4RJU2"/>
<evidence type="ECO:0000313" key="3">
    <source>
        <dbReference type="Ensembl" id="ENSPMAP00000005475.1"/>
    </source>
</evidence>
<dbReference type="GeneTree" id="ENSGT00940000163982"/>
<feature type="compositionally biased region" description="Basic residues" evidence="2">
    <location>
        <begin position="1"/>
        <end position="13"/>
    </location>
</feature>
<dbReference type="InterPro" id="IPR050657">
    <property type="entry name" value="Ankyrin_repeat_domain"/>
</dbReference>
<dbReference type="Ensembl" id="ENSPMAT00000005495.1">
    <property type="protein sequence ID" value="ENSPMAP00000005475.1"/>
    <property type="gene ID" value="ENSPMAG00000004993.1"/>
</dbReference>
<dbReference type="Pfam" id="PF12796">
    <property type="entry name" value="Ank_2"/>
    <property type="match status" value="2"/>
</dbReference>
<dbReference type="PROSITE" id="PS50088">
    <property type="entry name" value="ANK_REPEAT"/>
    <property type="match status" value="3"/>
</dbReference>
<dbReference type="Gene3D" id="1.25.40.20">
    <property type="entry name" value="Ankyrin repeat-containing domain"/>
    <property type="match status" value="3"/>
</dbReference>
<evidence type="ECO:0000256" key="2">
    <source>
        <dbReference type="SAM" id="MobiDB-lite"/>
    </source>
</evidence>
<feature type="repeat" description="ANK" evidence="1">
    <location>
        <begin position="198"/>
        <end position="230"/>
    </location>
</feature>
<reference evidence="3" key="2">
    <citation type="submission" date="2025-09" db="UniProtKB">
        <authorList>
            <consortium name="Ensembl"/>
        </authorList>
    </citation>
    <scope>IDENTIFICATION</scope>
</reference>
<accession>S4RJU2</accession>
<evidence type="ECO:0000256" key="1">
    <source>
        <dbReference type="PROSITE-ProRule" id="PRU00023"/>
    </source>
</evidence>
<feature type="repeat" description="ANK" evidence="1">
    <location>
        <begin position="65"/>
        <end position="89"/>
    </location>
</feature>
<dbReference type="PANTHER" id="PTHR24147:SF53">
    <property type="entry name" value="ANKYRIN REPEAT DOMAIN 26"/>
    <property type="match status" value="1"/>
</dbReference>
<dbReference type="HOGENOM" id="CLU_000134_9_1_1"/>
<dbReference type="InterPro" id="IPR036770">
    <property type="entry name" value="Ankyrin_rpt-contain_sf"/>
</dbReference>
<organism evidence="3">
    <name type="scientific">Petromyzon marinus</name>
    <name type="common">Sea lamprey</name>
    <dbReference type="NCBI Taxonomy" id="7757"/>
    <lineage>
        <taxon>Eukaryota</taxon>
        <taxon>Metazoa</taxon>
        <taxon>Chordata</taxon>
        <taxon>Craniata</taxon>
        <taxon>Vertebrata</taxon>
        <taxon>Cyclostomata</taxon>
        <taxon>Hyperoartia</taxon>
        <taxon>Petromyzontiformes</taxon>
        <taxon>Petromyzontidae</taxon>
        <taxon>Petromyzon</taxon>
    </lineage>
</organism>
<dbReference type="SMART" id="SM00248">
    <property type="entry name" value="ANK"/>
    <property type="match status" value="5"/>
</dbReference>
<dbReference type="OMA" id="HSCCLLI"/>
<feature type="region of interest" description="Disordered" evidence="2">
    <location>
        <begin position="1"/>
        <end position="20"/>
    </location>
</feature>
<keyword evidence="1" id="KW-0040">ANK repeat</keyword>
<dbReference type="PRINTS" id="PR01415">
    <property type="entry name" value="ANKYRIN"/>
</dbReference>